<gene>
    <name evidence="3" type="ordered locus">Bache_0965</name>
</gene>
<feature type="transmembrane region" description="Helical" evidence="1">
    <location>
        <begin position="40"/>
        <end position="58"/>
    </location>
</feature>
<dbReference type="Proteomes" id="UP000008630">
    <property type="component" value="Chromosome"/>
</dbReference>
<evidence type="ECO:0000313" key="4">
    <source>
        <dbReference type="Proteomes" id="UP000008630"/>
    </source>
</evidence>
<dbReference type="Pfam" id="PF07578">
    <property type="entry name" value="LAB_N"/>
    <property type="match status" value="2"/>
</dbReference>
<dbReference type="GO" id="GO:0016020">
    <property type="term" value="C:membrane"/>
    <property type="evidence" value="ECO:0007669"/>
    <property type="project" value="GOC"/>
</dbReference>
<name>E6SQK5_BACT6</name>
<dbReference type="RefSeq" id="WP_013546592.1">
    <property type="nucleotide sequence ID" value="NC_014933.1"/>
</dbReference>
<dbReference type="GO" id="GO:0009245">
    <property type="term" value="P:lipid A biosynthetic process"/>
    <property type="evidence" value="ECO:0007669"/>
    <property type="project" value="InterPro"/>
</dbReference>
<dbReference type="GO" id="GO:0008915">
    <property type="term" value="F:lipid-A-disaccharide synthase activity"/>
    <property type="evidence" value="ECO:0007669"/>
    <property type="project" value="InterPro"/>
</dbReference>
<feature type="transmembrane region" description="Helical" evidence="1">
    <location>
        <begin position="91"/>
        <end position="108"/>
    </location>
</feature>
<dbReference type="Gene3D" id="1.20.1280.290">
    <property type="match status" value="1"/>
</dbReference>
<dbReference type="PATRIC" id="fig|693979.3.peg.1030"/>
<feature type="transmembrane region" description="Helical" evidence="1">
    <location>
        <begin position="124"/>
        <end position="145"/>
    </location>
</feature>
<dbReference type="KEGG" id="bhl:Bache_0965"/>
<keyword evidence="1" id="KW-0812">Transmembrane</keyword>
<accession>E6SQK5</accession>
<feature type="domain" description="Lipid A biosynthesis N-terminal" evidence="2">
    <location>
        <begin position="131"/>
        <end position="202"/>
    </location>
</feature>
<dbReference type="OrthoDB" id="9793186at2"/>
<keyword evidence="1" id="KW-0472">Membrane</keyword>
<evidence type="ECO:0000259" key="2">
    <source>
        <dbReference type="SMART" id="SM01259"/>
    </source>
</evidence>
<feature type="transmembrane region" description="Helical" evidence="1">
    <location>
        <begin position="6"/>
        <end position="28"/>
    </location>
</feature>
<proteinExistence type="predicted"/>
<dbReference type="STRING" id="693979.Bache_0965"/>
<feature type="transmembrane region" description="Helical" evidence="1">
    <location>
        <begin position="185"/>
        <end position="203"/>
    </location>
</feature>
<evidence type="ECO:0000313" key="3">
    <source>
        <dbReference type="EMBL" id="ADV42979.1"/>
    </source>
</evidence>
<feature type="transmembrane region" description="Helical" evidence="1">
    <location>
        <begin position="157"/>
        <end position="179"/>
    </location>
</feature>
<dbReference type="EMBL" id="CP002352">
    <property type="protein sequence ID" value="ADV42979.1"/>
    <property type="molecule type" value="Genomic_DNA"/>
</dbReference>
<feature type="transmembrane region" description="Helical" evidence="1">
    <location>
        <begin position="64"/>
        <end position="79"/>
    </location>
</feature>
<reference evidence="3 4" key="2">
    <citation type="journal article" date="2011" name="Stand. Genomic Sci.">
        <title>Complete genome sequence of Bacteroides helcogenes type strain (P 36-108).</title>
        <authorList>
            <person name="Pati A."/>
            <person name="Gronow S."/>
            <person name="Zeytun A."/>
            <person name="Lapidus A."/>
            <person name="Nolan M."/>
            <person name="Hammon N."/>
            <person name="Deshpande S."/>
            <person name="Cheng J.F."/>
            <person name="Tapia R."/>
            <person name="Han C."/>
            <person name="Goodwin L."/>
            <person name="Pitluck S."/>
            <person name="Liolios K."/>
            <person name="Pagani I."/>
            <person name="Ivanova N."/>
            <person name="Mavromatis K."/>
            <person name="Chen A."/>
            <person name="Palaniappan K."/>
            <person name="Land M."/>
            <person name="Hauser L."/>
            <person name="Chang Y.J."/>
            <person name="Jeffries C.D."/>
            <person name="Detter J.C."/>
            <person name="Brambilla E."/>
            <person name="Rohde M."/>
            <person name="Goker M."/>
            <person name="Woyke T."/>
            <person name="Bristow J."/>
            <person name="Eisen J.A."/>
            <person name="Markowitz V."/>
            <person name="Hugenholtz P."/>
            <person name="Kyrpides N.C."/>
            <person name="Klenk H.P."/>
            <person name="Lucas S."/>
        </authorList>
    </citation>
    <scope>NUCLEOTIDE SEQUENCE [LARGE SCALE GENOMIC DNA]</scope>
    <source>
        <strain evidence="4">ATCC 35417 / DSM 20613 / JCM 6297 / CCUG 15421 / P 36-108</strain>
    </source>
</reference>
<protein>
    <submittedName>
        <fullName evidence="3">Lipid A biosynthesis domain protein</fullName>
    </submittedName>
</protein>
<evidence type="ECO:0000256" key="1">
    <source>
        <dbReference type="SAM" id="Phobius"/>
    </source>
</evidence>
<keyword evidence="4" id="KW-1185">Reference proteome</keyword>
<reference key="1">
    <citation type="submission" date="2010-11" db="EMBL/GenBank/DDBJ databases">
        <title>The complete genome of Bacteroides helcogenes P 36-108.</title>
        <authorList>
            <consortium name="US DOE Joint Genome Institute (JGI-PGF)"/>
            <person name="Lucas S."/>
            <person name="Copeland A."/>
            <person name="Lapidus A."/>
            <person name="Bruce D."/>
            <person name="Goodwin L."/>
            <person name="Pitluck S."/>
            <person name="Kyrpides N."/>
            <person name="Mavromatis K."/>
            <person name="Ivanova N."/>
            <person name="Zeytun A."/>
            <person name="Brettin T."/>
            <person name="Detter J.C."/>
            <person name="Tapia R."/>
            <person name="Han C."/>
            <person name="Land M."/>
            <person name="Hauser L."/>
            <person name="Markowitz V."/>
            <person name="Cheng J.-F."/>
            <person name="Hugenholtz P."/>
            <person name="Woyke T."/>
            <person name="Wu D."/>
            <person name="Gronow S."/>
            <person name="Wellnitz S."/>
            <person name="Brambilla E."/>
            <person name="Klenk H.-P."/>
            <person name="Eisen J.A."/>
        </authorList>
    </citation>
    <scope>NUCLEOTIDE SEQUENCE</scope>
    <source>
        <strain>P 36-108</strain>
    </source>
</reference>
<keyword evidence="1" id="KW-1133">Transmembrane helix</keyword>
<organism evidence="3 4">
    <name type="scientific">Bacteroides helcogenes (strain ATCC 35417 / DSM 20613 / JCM 6297 / CCUG 15421 / P 36-108)</name>
    <dbReference type="NCBI Taxonomy" id="693979"/>
    <lineage>
        <taxon>Bacteria</taxon>
        <taxon>Pseudomonadati</taxon>
        <taxon>Bacteroidota</taxon>
        <taxon>Bacteroidia</taxon>
        <taxon>Bacteroidales</taxon>
        <taxon>Bacteroidaceae</taxon>
        <taxon>Bacteroides</taxon>
    </lineage>
</organism>
<dbReference type="eggNOG" id="COG3952">
    <property type="taxonomic scope" value="Bacteria"/>
</dbReference>
<dbReference type="HOGENOM" id="CLU_082899_0_0_10"/>
<dbReference type="InterPro" id="IPR011499">
    <property type="entry name" value="Lipid_A_biosynth_N"/>
</dbReference>
<sequence>MNQQWIVFAIGFTAQLFFSARILVQWLMSERARKVLSPSLFWTLSLAGAYFLCLYGWLRHDFSIVLGQVISYYIYVWNLREKGVWNRLHRVLKLLLLFTPVAALLFAMRDAGALADRFFHNEDVPLWLLVGGSLGQVIFTLRFIYQWHYSYRRHESVLPAGFWIISLTGSSAIIVYGMIRFDPVLIIGQSFGFVAYIRNLCILHSQKEIPS</sequence>
<dbReference type="SMART" id="SM01259">
    <property type="entry name" value="LAB_N"/>
    <property type="match status" value="2"/>
</dbReference>
<feature type="domain" description="Lipid A biosynthesis N-terminal" evidence="2">
    <location>
        <begin position="10"/>
        <end position="81"/>
    </location>
</feature>
<dbReference type="AlphaFoldDB" id="E6SQK5"/>